<protein>
    <submittedName>
        <fullName evidence="1">Uncharacterized protein</fullName>
    </submittedName>
</protein>
<dbReference type="AlphaFoldDB" id="A0ABC8V1F8"/>
<sequence length="52" mass="5399">MVTSPSRLTCGVPNYRGSQKSVNAKSCTLLGVTLTLMLSSKVGASRDIAVSI</sequence>
<keyword evidence="2" id="KW-1185">Reference proteome</keyword>
<organism evidence="1 2">
    <name type="scientific">Ilex paraguariensis</name>
    <name type="common">yerba mate</name>
    <dbReference type="NCBI Taxonomy" id="185542"/>
    <lineage>
        <taxon>Eukaryota</taxon>
        <taxon>Viridiplantae</taxon>
        <taxon>Streptophyta</taxon>
        <taxon>Embryophyta</taxon>
        <taxon>Tracheophyta</taxon>
        <taxon>Spermatophyta</taxon>
        <taxon>Magnoliopsida</taxon>
        <taxon>eudicotyledons</taxon>
        <taxon>Gunneridae</taxon>
        <taxon>Pentapetalae</taxon>
        <taxon>asterids</taxon>
        <taxon>campanulids</taxon>
        <taxon>Aquifoliales</taxon>
        <taxon>Aquifoliaceae</taxon>
        <taxon>Ilex</taxon>
    </lineage>
</organism>
<gene>
    <name evidence="1" type="ORF">ILEXP_LOCUS57618</name>
</gene>
<accession>A0ABC8V1F8</accession>
<dbReference type="EMBL" id="CAUOFW020009824">
    <property type="protein sequence ID" value="CAK9187109.1"/>
    <property type="molecule type" value="Genomic_DNA"/>
</dbReference>
<name>A0ABC8V1F8_9AQUA</name>
<dbReference type="Proteomes" id="UP001642360">
    <property type="component" value="Unassembled WGS sequence"/>
</dbReference>
<reference evidence="1 2" key="1">
    <citation type="submission" date="2024-02" db="EMBL/GenBank/DDBJ databases">
        <authorList>
            <person name="Vignale AGUSTIN F."/>
            <person name="Sosa J E."/>
            <person name="Modenutti C."/>
        </authorList>
    </citation>
    <scope>NUCLEOTIDE SEQUENCE [LARGE SCALE GENOMIC DNA]</scope>
</reference>
<proteinExistence type="predicted"/>
<comment type="caution">
    <text evidence="1">The sequence shown here is derived from an EMBL/GenBank/DDBJ whole genome shotgun (WGS) entry which is preliminary data.</text>
</comment>
<evidence type="ECO:0000313" key="2">
    <source>
        <dbReference type="Proteomes" id="UP001642360"/>
    </source>
</evidence>
<evidence type="ECO:0000313" key="1">
    <source>
        <dbReference type="EMBL" id="CAK9187109.1"/>
    </source>
</evidence>